<comment type="caution">
    <text evidence="3">The sequence shown here is derived from an EMBL/GenBank/DDBJ whole genome shotgun (WGS) entry which is preliminary data.</text>
</comment>
<gene>
    <name evidence="3" type="ORF">F4553_002151</name>
</gene>
<dbReference type="EMBL" id="JACHMN010000002">
    <property type="protein sequence ID" value="MBB5868772.1"/>
    <property type="molecule type" value="Genomic_DNA"/>
</dbReference>
<feature type="chain" id="PRO_5032622642" evidence="1">
    <location>
        <begin position="27"/>
        <end position="557"/>
    </location>
</feature>
<proteinExistence type="predicted"/>
<keyword evidence="1" id="KW-0732">Signal</keyword>
<dbReference type="InterPro" id="IPR008979">
    <property type="entry name" value="Galactose-bd-like_sf"/>
</dbReference>
<dbReference type="SUPFAM" id="SSF52266">
    <property type="entry name" value="SGNH hydrolase"/>
    <property type="match status" value="1"/>
</dbReference>
<dbReference type="InterPro" id="IPR000421">
    <property type="entry name" value="FA58C"/>
</dbReference>
<accession>A0A841BPU5</accession>
<keyword evidence="4" id="KW-1185">Reference proteome</keyword>
<dbReference type="InterPro" id="IPR036514">
    <property type="entry name" value="SGNH_hydro_sf"/>
</dbReference>
<feature type="domain" description="F5/8 type C" evidence="2">
    <location>
        <begin position="421"/>
        <end position="557"/>
    </location>
</feature>
<dbReference type="RefSeq" id="WP_184834957.1">
    <property type="nucleotide sequence ID" value="NZ_JACHMN010000002.1"/>
</dbReference>
<dbReference type="InterPro" id="IPR051532">
    <property type="entry name" value="Ester_Hydrolysis_Enzymes"/>
</dbReference>
<dbReference type="CDD" id="cd01833">
    <property type="entry name" value="XynB_like"/>
    <property type="match status" value="1"/>
</dbReference>
<evidence type="ECO:0000313" key="4">
    <source>
        <dbReference type="Proteomes" id="UP000587527"/>
    </source>
</evidence>
<dbReference type="PROSITE" id="PS50022">
    <property type="entry name" value="FA58C_3"/>
    <property type="match status" value="1"/>
</dbReference>
<dbReference type="PANTHER" id="PTHR30383">
    <property type="entry name" value="THIOESTERASE 1/PROTEASE 1/LYSOPHOSPHOLIPASE L1"/>
    <property type="match status" value="1"/>
</dbReference>
<sequence>MRTLLRSFLVAVLAAGALAVASPAQAASTPARIMPLGDSITWGAGSSTTSSYRAALWTTLVRQFGHGIDFVGSVQSGSLPDTDNEGHSGWRIDQIAASFNGWAATYQPTVVTLHIGTNDMNQNYQVATAPDRLGALIDQITTQLPQATVLVASIVPALDAAIQARINTFNAAVPGLVSARANAGKKVRFVNMATLGNADLADTLHPNDAGYAKMASIWASALAAVLTDGRDAPVFTSGFESGAGTFPGDTAPTWADTVAASMNVGGYCCALTAMEASPRQETAHGGTRALMYSGNDTSATQSYAYAQLFDVHIPVTSRTELSYWLYPQQANGTYTAVDLLFTDGTALRDSGVVDQFGVRVHPAFQGRGGRLALNQWNRVRASLAGVTGKIIDQIRVGYDQPAATGPFRGYLDDVTVGERFTAPPGEDLALRRTVTGSAACVATEPLTAAVDGTTAGNSKWCSGVVPAQLQVDLGRVATVRRVVVQHAGAGGESPSLNTPAFTIATSTDGSTWTTAAAVTGNVDSVTFHQLAAAVSARYVRLTIPGVARIFAFEVYGV</sequence>
<dbReference type="GO" id="GO:0004622">
    <property type="term" value="F:phosphatidylcholine lysophospholipase activity"/>
    <property type="evidence" value="ECO:0007669"/>
    <property type="project" value="TreeGrafter"/>
</dbReference>
<dbReference type="InterPro" id="IPR013830">
    <property type="entry name" value="SGNH_hydro"/>
</dbReference>
<evidence type="ECO:0000256" key="1">
    <source>
        <dbReference type="SAM" id="SignalP"/>
    </source>
</evidence>
<dbReference type="Proteomes" id="UP000587527">
    <property type="component" value="Unassembled WGS sequence"/>
</dbReference>
<dbReference type="AlphaFoldDB" id="A0A841BPU5"/>
<name>A0A841BPU5_9ACTN</name>
<dbReference type="Pfam" id="PF13472">
    <property type="entry name" value="Lipase_GDSL_2"/>
    <property type="match status" value="1"/>
</dbReference>
<evidence type="ECO:0000259" key="2">
    <source>
        <dbReference type="PROSITE" id="PS50022"/>
    </source>
</evidence>
<dbReference type="Pfam" id="PF00754">
    <property type="entry name" value="F5_F8_type_C"/>
    <property type="match status" value="1"/>
</dbReference>
<dbReference type="PANTHER" id="PTHR30383:SF5">
    <property type="entry name" value="SGNH HYDROLASE-TYPE ESTERASE DOMAIN-CONTAINING PROTEIN"/>
    <property type="match status" value="1"/>
</dbReference>
<evidence type="ECO:0000313" key="3">
    <source>
        <dbReference type="EMBL" id="MBB5868772.1"/>
    </source>
</evidence>
<protein>
    <submittedName>
        <fullName evidence="3">Lysophospholipase L1-like esterase</fullName>
    </submittedName>
</protein>
<organism evidence="3 4">
    <name type="scientific">Allocatelliglobosispora scoriae</name>
    <dbReference type="NCBI Taxonomy" id="643052"/>
    <lineage>
        <taxon>Bacteria</taxon>
        <taxon>Bacillati</taxon>
        <taxon>Actinomycetota</taxon>
        <taxon>Actinomycetes</taxon>
        <taxon>Micromonosporales</taxon>
        <taxon>Micromonosporaceae</taxon>
        <taxon>Allocatelliglobosispora</taxon>
    </lineage>
</organism>
<feature type="signal peptide" evidence="1">
    <location>
        <begin position="1"/>
        <end position="26"/>
    </location>
</feature>
<reference evidence="3 4" key="1">
    <citation type="submission" date="2020-08" db="EMBL/GenBank/DDBJ databases">
        <title>Sequencing the genomes of 1000 actinobacteria strains.</title>
        <authorList>
            <person name="Klenk H.-P."/>
        </authorList>
    </citation>
    <scope>NUCLEOTIDE SEQUENCE [LARGE SCALE GENOMIC DNA]</scope>
    <source>
        <strain evidence="3 4">DSM 45362</strain>
    </source>
</reference>
<dbReference type="SUPFAM" id="SSF49785">
    <property type="entry name" value="Galactose-binding domain-like"/>
    <property type="match status" value="1"/>
</dbReference>
<dbReference type="Gene3D" id="3.40.50.1110">
    <property type="entry name" value="SGNH hydrolase"/>
    <property type="match status" value="1"/>
</dbReference>
<dbReference type="Gene3D" id="2.60.120.260">
    <property type="entry name" value="Galactose-binding domain-like"/>
    <property type="match status" value="1"/>
</dbReference>